<feature type="transmembrane region" description="Helical" evidence="2">
    <location>
        <begin position="340"/>
        <end position="364"/>
    </location>
</feature>
<reference evidence="3" key="1">
    <citation type="submission" date="2013-10" db="EMBL/GenBank/DDBJ databases">
        <title>Genomic analysis of the causative agents of coccidiosis in chickens.</title>
        <authorList>
            <person name="Reid A.J."/>
            <person name="Blake D."/>
            <person name="Billington K."/>
            <person name="Browne H."/>
            <person name="Dunn M."/>
            <person name="Hung S."/>
            <person name="Kawahara F."/>
            <person name="Miranda-Saavedra D."/>
            <person name="Mourier T."/>
            <person name="Nagra H."/>
            <person name="Otto T.D."/>
            <person name="Rawlings N."/>
            <person name="Sanchez A."/>
            <person name="Sanders M."/>
            <person name="Subramaniam C."/>
            <person name="Tay Y."/>
            <person name="Dear P."/>
            <person name="Doerig C."/>
            <person name="Gruber A."/>
            <person name="Parkinson J."/>
            <person name="Shirley M."/>
            <person name="Wan K.L."/>
            <person name="Berriman M."/>
            <person name="Tomley F."/>
            <person name="Pain A."/>
        </authorList>
    </citation>
    <scope>NUCLEOTIDE SEQUENCE [LARGE SCALE GENOMIC DNA]</scope>
    <source>
        <strain evidence="3">Houghton</strain>
    </source>
</reference>
<dbReference type="RefSeq" id="XP_013351330.1">
    <property type="nucleotide sequence ID" value="XM_013495876.1"/>
</dbReference>
<reference evidence="3" key="2">
    <citation type="submission" date="2013-10" db="EMBL/GenBank/DDBJ databases">
        <authorList>
            <person name="Aslett M."/>
        </authorList>
    </citation>
    <scope>NUCLEOTIDE SEQUENCE [LARGE SCALE GENOMIC DNA]</scope>
    <source>
        <strain evidence="3">Houghton</strain>
    </source>
</reference>
<dbReference type="Proteomes" id="UP000030744">
    <property type="component" value="Unassembled WGS sequence"/>
</dbReference>
<feature type="region of interest" description="Disordered" evidence="1">
    <location>
        <begin position="1"/>
        <end position="28"/>
    </location>
</feature>
<keyword evidence="2" id="KW-1133">Transmembrane helix</keyword>
<dbReference type="OrthoDB" id="346295at2759"/>
<accession>U6JVE8</accession>
<dbReference type="GeneID" id="25376560"/>
<evidence type="ECO:0000313" key="3">
    <source>
        <dbReference type="EMBL" id="CDJ28756.1"/>
    </source>
</evidence>
<keyword evidence="2" id="KW-0812">Transmembrane</keyword>
<gene>
    <name evidence="3" type="ORF">EMH_0016130</name>
</gene>
<keyword evidence="2" id="KW-0472">Membrane</keyword>
<evidence type="ECO:0008006" key="5">
    <source>
        <dbReference type="Google" id="ProtNLM"/>
    </source>
</evidence>
<dbReference type="AlphaFoldDB" id="U6JVE8"/>
<dbReference type="VEuPathDB" id="ToxoDB:EMH_0016130"/>
<organism evidence="3 4">
    <name type="scientific">Eimeria mitis</name>
    <dbReference type="NCBI Taxonomy" id="44415"/>
    <lineage>
        <taxon>Eukaryota</taxon>
        <taxon>Sar</taxon>
        <taxon>Alveolata</taxon>
        <taxon>Apicomplexa</taxon>
        <taxon>Conoidasida</taxon>
        <taxon>Coccidia</taxon>
        <taxon>Eucoccidiorida</taxon>
        <taxon>Eimeriorina</taxon>
        <taxon>Eimeriidae</taxon>
        <taxon>Eimeria</taxon>
    </lineage>
</organism>
<dbReference type="EMBL" id="HG681541">
    <property type="protein sequence ID" value="CDJ28756.1"/>
    <property type="molecule type" value="Genomic_DNA"/>
</dbReference>
<keyword evidence="4" id="KW-1185">Reference proteome</keyword>
<protein>
    <recommendedName>
        <fullName evidence="5">Transmembrane protein</fullName>
    </recommendedName>
</protein>
<sequence length="366" mass="40664">MFRSLPPDEETQSTGLSNAADAELERHGCARKGVGAGIEAPAESDGTNQDQRAVDYVELRVWENEESRKKADVLQMPFMQKMQDLGVKLETGLYRRVFDDALIRLIQAKSKQEPFLAPDHFTPFTGEPDTNVQASRPAIHTLTSEFGFVEIFKKLFGGKGEEQEEAPTTSEQRKSAWQEEERHAEFAFCSDVGFRGLHPEEGGEEAACWSRCGRVCEGAMFLAEDALPEWRLVPVATRTKPCKTPAKKSAVQILCKAIKKPTQYDISSAVKQETTFDVEAQQQEQMQQLSKQQMLLQHQPPSTHAFAAASPGYLPEEAQLAPQTFAAAAYGRGRSALPQWALYLIITGVALLCGLILCCCLCFCRR</sequence>
<evidence type="ECO:0000256" key="2">
    <source>
        <dbReference type="SAM" id="Phobius"/>
    </source>
</evidence>
<name>U6JVE8_9EIME</name>
<evidence type="ECO:0000256" key="1">
    <source>
        <dbReference type="SAM" id="MobiDB-lite"/>
    </source>
</evidence>
<proteinExistence type="predicted"/>
<evidence type="ECO:0000313" key="4">
    <source>
        <dbReference type="Proteomes" id="UP000030744"/>
    </source>
</evidence>